<feature type="domain" description="Aminoglycoside phosphotransferase" evidence="1">
    <location>
        <begin position="188"/>
        <end position="229"/>
    </location>
</feature>
<keyword evidence="2" id="KW-0808">Transferase</keyword>
<evidence type="ECO:0000313" key="2">
    <source>
        <dbReference type="EMBL" id="SNR36967.1"/>
    </source>
</evidence>
<dbReference type="AlphaFoldDB" id="A0A238VS42"/>
<dbReference type="Gene3D" id="3.90.1200.10">
    <property type="match status" value="1"/>
</dbReference>
<evidence type="ECO:0000259" key="1">
    <source>
        <dbReference type="Pfam" id="PF01636"/>
    </source>
</evidence>
<dbReference type="GO" id="GO:0016740">
    <property type="term" value="F:transferase activity"/>
    <property type="evidence" value="ECO:0007669"/>
    <property type="project" value="UniProtKB-KW"/>
</dbReference>
<dbReference type="OrthoDB" id="2088152at2"/>
<reference evidence="3" key="1">
    <citation type="submission" date="2017-06" db="EMBL/GenBank/DDBJ databases">
        <authorList>
            <person name="Varghese N."/>
            <person name="Submissions S."/>
        </authorList>
    </citation>
    <scope>NUCLEOTIDE SEQUENCE [LARGE SCALE GENOMIC DNA]</scope>
    <source>
        <strain evidence="3">DSM 27993</strain>
    </source>
</reference>
<proteinExistence type="predicted"/>
<dbReference type="Pfam" id="PF01636">
    <property type="entry name" value="APH"/>
    <property type="match status" value="1"/>
</dbReference>
<dbReference type="InterPro" id="IPR011009">
    <property type="entry name" value="Kinase-like_dom_sf"/>
</dbReference>
<dbReference type="SUPFAM" id="SSF56112">
    <property type="entry name" value="Protein kinase-like (PK-like)"/>
    <property type="match status" value="1"/>
</dbReference>
<accession>A0A238VS42</accession>
<evidence type="ECO:0000313" key="3">
    <source>
        <dbReference type="Proteomes" id="UP000198412"/>
    </source>
</evidence>
<sequence>MKYFYIHPFKPQYFFPKGFKKHEVFISFFKPYSRIGEISWGLFRTFWLYRVLFGKRNIEAFIPEKAIRKIIGLEPLMAFNTGTLGADQKITGLGKDKNDYFFIKYAQTPIAIKNVVNEHHILSQISTLKFVPKIQYFYQDEKQVLLKTDVLNGTKLGNVLLDEIILKLLFKLSELSITSKNKSESSIKTVFSHGDFCPWNMMEQKGQVLLFDWEMGGYYPLGYDLFTFLFQSKFLLEPEKPIQSILLENKDIIDNYFTHFNISEWNSYLFVFSKVKVDLEKEKGAKSMLSQYKILLDYAEKA</sequence>
<name>A0A238VS42_9FLAO</name>
<gene>
    <name evidence="2" type="ORF">SAMN04488111_0943</name>
</gene>
<dbReference type="RefSeq" id="WP_089377238.1">
    <property type="nucleotide sequence ID" value="NZ_FZNX01000001.1"/>
</dbReference>
<keyword evidence="3" id="KW-1185">Reference proteome</keyword>
<dbReference type="EMBL" id="FZNX01000001">
    <property type="protein sequence ID" value="SNR36967.1"/>
    <property type="molecule type" value="Genomic_DNA"/>
</dbReference>
<organism evidence="2 3">
    <name type="scientific">Lutibacter flavus</name>
    <dbReference type="NCBI Taxonomy" id="691689"/>
    <lineage>
        <taxon>Bacteria</taxon>
        <taxon>Pseudomonadati</taxon>
        <taxon>Bacteroidota</taxon>
        <taxon>Flavobacteriia</taxon>
        <taxon>Flavobacteriales</taxon>
        <taxon>Flavobacteriaceae</taxon>
        <taxon>Lutibacter</taxon>
    </lineage>
</organism>
<protein>
    <submittedName>
        <fullName evidence="2">Phosphotransferase enzyme family protein</fullName>
    </submittedName>
</protein>
<dbReference type="Proteomes" id="UP000198412">
    <property type="component" value="Unassembled WGS sequence"/>
</dbReference>
<dbReference type="InterPro" id="IPR002575">
    <property type="entry name" value="Aminoglycoside_PTrfase"/>
</dbReference>